<dbReference type="Proteomes" id="UP000275401">
    <property type="component" value="Unassembled WGS sequence"/>
</dbReference>
<gene>
    <name evidence="1" type="ORF">EEJ42_05680</name>
</gene>
<protein>
    <submittedName>
        <fullName evidence="1">Uncharacterized protein</fullName>
    </submittedName>
</protein>
<name>A0A3M8WX18_9ACTN</name>
<sequence>MAKQIKHTATDKTMTLNELAAFVQDAMRSGADGTEKVKATVAFSGRIKDVTVDVATPAQTSLDKPDTSHGG</sequence>
<organism evidence="1 2">
    <name type="scientific">Streptomyces botrytidirepellens</name>
    <dbReference type="NCBI Taxonomy" id="2486417"/>
    <lineage>
        <taxon>Bacteria</taxon>
        <taxon>Bacillati</taxon>
        <taxon>Actinomycetota</taxon>
        <taxon>Actinomycetes</taxon>
        <taxon>Kitasatosporales</taxon>
        <taxon>Streptomycetaceae</taxon>
        <taxon>Streptomyces</taxon>
    </lineage>
</organism>
<evidence type="ECO:0000313" key="2">
    <source>
        <dbReference type="Proteomes" id="UP000275401"/>
    </source>
</evidence>
<reference evidence="1 2" key="1">
    <citation type="submission" date="2018-11" db="EMBL/GenBank/DDBJ databases">
        <title>The Potential of Streptomyces as Biocontrol Agents against the Tomato grey mould, Botrytis cinerea (Gray mold) Frontiers in Microbiology.</title>
        <authorList>
            <person name="Li D."/>
        </authorList>
    </citation>
    <scope>NUCLEOTIDE SEQUENCE [LARGE SCALE GENOMIC DNA]</scope>
    <source>
        <strain evidence="1 2">NEAU-LD23</strain>
    </source>
</reference>
<comment type="caution">
    <text evidence="1">The sequence shown here is derived from an EMBL/GenBank/DDBJ whole genome shotgun (WGS) entry which is preliminary data.</text>
</comment>
<dbReference type="AlphaFoldDB" id="A0A3M8WX18"/>
<dbReference type="RefSeq" id="WP_148081860.1">
    <property type="nucleotide sequence ID" value="NZ_RIBZ01000078.1"/>
</dbReference>
<proteinExistence type="predicted"/>
<dbReference type="EMBL" id="RIBZ01000078">
    <property type="protein sequence ID" value="RNG34307.1"/>
    <property type="molecule type" value="Genomic_DNA"/>
</dbReference>
<evidence type="ECO:0000313" key="1">
    <source>
        <dbReference type="EMBL" id="RNG34307.1"/>
    </source>
</evidence>
<accession>A0A3M8WX18</accession>
<keyword evidence="2" id="KW-1185">Reference proteome</keyword>